<proteinExistence type="predicted"/>
<dbReference type="STRING" id="1173111.SAMN05444955_1028"/>
<dbReference type="InterPro" id="IPR056823">
    <property type="entry name" value="TEN-like_YD-shell"/>
</dbReference>
<dbReference type="PANTHER" id="PTHR32305:SF15">
    <property type="entry name" value="PROTEIN RHSA-RELATED"/>
    <property type="match status" value="1"/>
</dbReference>
<evidence type="ECO:0000256" key="1">
    <source>
        <dbReference type="ARBA" id="ARBA00022737"/>
    </source>
</evidence>
<dbReference type="Pfam" id="PF25023">
    <property type="entry name" value="TEN_YD-shell"/>
    <property type="match status" value="1"/>
</dbReference>
<evidence type="ECO:0000259" key="3">
    <source>
        <dbReference type="Pfam" id="PF25023"/>
    </source>
</evidence>
<dbReference type="InterPro" id="IPR022385">
    <property type="entry name" value="Rhs_assc_core"/>
</dbReference>
<sequence>MTDKTANTGTGLVVSADAVKLEKDTTGVVDEEQTDFEYSYDPNGNMTLMKDNSKHAKIHQYAIAYTELNQVSKVDEQVKNAEGVYTTKRSITFTYDENGNPLNRSYDSEIADFEYDVRNLVTKVTQKKNAADLNPKVTSYTYNDNGQVATEKLPNGNITTYSYYLDNKLQIQETRKGGSNGTIVNKHSIDYNANGHKIKDVVQLVNANGANDNHTLTYEYDPMDRIARMTKVNTATGTTLRTETYEHDANHNVIKQTIGSDTTTYTYDRNRLVSAVTNGVTAKYNYDVYGRLRSVTSGSTVIESYKYDGFDHIIEHKKWNDQTQGLDTTKYAYDPLDRTVSKTIKAGTTGAKTTEFGYLGLSGEVLTESVAGVVQKSYLYSPWGKRLAMVKHETLGDKNSYYGYNPHTDVEMLYKEDGSVEGTYGYTAYGKEDKEMTTGPDAEGNPNYNPDEPHNPYRYSAKRWDPATKSYDMGFRDYSPGLNRFLSLDMYNGALSDMGLTTDVWTNNRYAFAGGNPITNTDYDGHIPVEVSDRPSNNPHRDFVTPTTIDLIEKMLQDYQKEKCLIVK</sequence>
<dbReference type="InterPro" id="IPR050708">
    <property type="entry name" value="T6SS_VgrG/RHS"/>
</dbReference>
<organism evidence="4 5">
    <name type="scientific">Lihuaxuella thermophila</name>
    <dbReference type="NCBI Taxonomy" id="1173111"/>
    <lineage>
        <taxon>Bacteria</taxon>
        <taxon>Bacillati</taxon>
        <taxon>Bacillota</taxon>
        <taxon>Bacilli</taxon>
        <taxon>Bacillales</taxon>
        <taxon>Thermoactinomycetaceae</taxon>
        <taxon>Lihuaxuella</taxon>
    </lineage>
</organism>
<dbReference type="PANTHER" id="PTHR32305">
    <property type="match status" value="1"/>
</dbReference>
<feature type="region of interest" description="Disordered" evidence="2">
    <location>
        <begin position="433"/>
        <end position="457"/>
    </location>
</feature>
<dbReference type="AlphaFoldDB" id="A0A1H8B6P5"/>
<dbReference type="Gene3D" id="2.180.10.10">
    <property type="entry name" value="RHS repeat-associated core"/>
    <property type="match status" value="1"/>
</dbReference>
<accession>A0A1H8B6P5</accession>
<name>A0A1H8B6P5_9BACL</name>
<evidence type="ECO:0000256" key="2">
    <source>
        <dbReference type="SAM" id="MobiDB-lite"/>
    </source>
</evidence>
<reference evidence="4 5" key="1">
    <citation type="submission" date="2016-10" db="EMBL/GenBank/DDBJ databases">
        <authorList>
            <person name="de Groot N.N."/>
        </authorList>
    </citation>
    <scope>NUCLEOTIDE SEQUENCE [LARGE SCALE GENOMIC DNA]</scope>
    <source>
        <strain evidence="4 5">DSM 46701</strain>
    </source>
</reference>
<keyword evidence="1" id="KW-0677">Repeat</keyword>
<dbReference type="EMBL" id="FOCQ01000002">
    <property type="protein sequence ID" value="SEM77989.1"/>
    <property type="molecule type" value="Genomic_DNA"/>
</dbReference>
<gene>
    <name evidence="4" type="ORF">SAMN05444955_1028</name>
</gene>
<protein>
    <submittedName>
        <fullName evidence="4">RHS repeat-associated core domain-containing protein</fullName>
    </submittedName>
</protein>
<keyword evidence="5" id="KW-1185">Reference proteome</keyword>
<dbReference type="NCBIfam" id="TIGR03696">
    <property type="entry name" value="Rhs_assc_core"/>
    <property type="match status" value="1"/>
</dbReference>
<evidence type="ECO:0000313" key="4">
    <source>
        <dbReference type="EMBL" id="SEM77989.1"/>
    </source>
</evidence>
<evidence type="ECO:0000313" key="5">
    <source>
        <dbReference type="Proteomes" id="UP000199695"/>
    </source>
</evidence>
<dbReference type="Proteomes" id="UP000199695">
    <property type="component" value="Unassembled WGS sequence"/>
</dbReference>
<feature type="domain" description="Teneurin-like YD-shell" evidence="3">
    <location>
        <begin position="88"/>
        <end position="334"/>
    </location>
</feature>